<comment type="caution">
    <text evidence="2">The sequence shown here is derived from an EMBL/GenBank/DDBJ whole genome shotgun (WGS) entry which is preliminary data.</text>
</comment>
<accession>A0A433WJU9</accession>
<dbReference type="Gene3D" id="2.160.20.120">
    <property type="match status" value="1"/>
</dbReference>
<proteinExistence type="predicted"/>
<sequence>MKKQFIITYTSLSVSWLLLMITIFSLILSSCTKDRISGSGNVVAEKRSISPFTDVEINGPFEVHLLQDSTGVVEIKAEDNIIGVIETGTSSNTLFVRVKSSVNLRRHLPIHIYVHSRIFQRVQFWGSGSLDNKDTIQSAIFTYQNNGSGDAALVLDARDLKTVVSGSGNLHMKGHAVSLNSEIKGSGDIDGLGMEVNNAEISIRGSGDHSIRVKSELRVGIYGSGDVTYAGNPGLVETEVKGSGKINKI</sequence>
<evidence type="ECO:0000313" key="2">
    <source>
        <dbReference type="EMBL" id="NSL89865.1"/>
    </source>
</evidence>
<evidence type="ECO:0000259" key="1">
    <source>
        <dbReference type="Pfam" id="PF10988"/>
    </source>
</evidence>
<dbReference type="EMBL" id="RIAR02000001">
    <property type="protein sequence ID" value="NSL89865.1"/>
    <property type="molecule type" value="Genomic_DNA"/>
</dbReference>
<protein>
    <submittedName>
        <fullName evidence="2">DUF2807 domain-containing protein</fullName>
    </submittedName>
</protein>
<reference evidence="2" key="1">
    <citation type="submission" date="2020-05" db="EMBL/GenBank/DDBJ databases">
        <title>Chitinophaga laudate sp. nov., isolated from a tropical peat swamp.</title>
        <authorList>
            <person name="Goh C.B.S."/>
            <person name="Lee M.S."/>
            <person name="Parimannan S."/>
            <person name="Pasbakhsh P."/>
            <person name="Yule C.M."/>
            <person name="Rajandas H."/>
            <person name="Loke S."/>
            <person name="Croft L."/>
            <person name="Tan J.B.L."/>
        </authorList>
    </citation>
    <scope>NUCLEOTIDE SEQUENCE</scope>
    <source>
        <strain evidence="2">Mgbs1</strain>
    </source>
</reference>
<dbReference type="PROSITE" id="PS51257">
    <property type="entry name" value="PROKAR_LIPOPROTEIN"/>
    <property type="match status" value="1"/>
</dbReference>
<name>A0A433WJU9_9BACT</name>
<dbReference type="OrthoDB" id="5585143at2"/>
<dbReference type="Proteomes" id="UP000281028">
    <property type="component" value="Unassembled WGS sequence"/>
</dbReference>
<dbReference type="InterPro" id="IPR021255">
    <property type="entry name" value="DUF2807"/>
</dbReference>
<dbReference type="Pfam" id="PF10988">
    <property type="entry name" value="DUF2807"/>
    <property type="match status" value="1"/>
</dbReference>
<keyword evidence="3" id="KW-1185">Reference proteome</keyword>
<evidence type="ECO:0000313" key="3">
    <source>
        <dbReference type="Proteomes" id="UP000281028"/>
    </source>
</evidence>
<organism evidence="2 3">
    <name type="scientific">Chitinophaga solisilvae</name>
    <dbReference type="NCBI Taxonomy" id="1233460"/>
    <lineage>
        <taxon>Bacteria</taxon>
        <taxon>Pseudomonadati</taxon>
        <taxon>Bacteroidota</taxon>
        <taxon>Chitinophagia</taxon>
        <taxon>Chitinophagales</taxon>
        <taxon>Chitinophagaceae</taxon>
        <taxon>Chitinophaga</taxon>
    </lineage>
</organism>
<dbReference type="AlphaFoldDB" id="A0A433WJU9"/>
<feature type="domain" description="Putative auto-transporter adhesin head GIN" evidence="1">
    <location>
        <begin position="51"/>
        <end position="233"/>
    </location>
</feature>
<gene>
    <name evidence="2" type="ORF">ECE50_023700</name>
</gene>